<name>A0ABW9KZ72_XANCT</name>
<dbReference type="Proteomes" id="UP001635788">
    <property type="component" value="Unassembled WGS sequence"/>
</dbReference>
<proteinExistence type="predicted"/>
<dbReference type="RefSeq" id="WP_314732982.1">
    <property type="nucleotide sequence ID" value="NZ_CP064001.1"/>
</dbReference>
<evidence type="ECO:0000256" key="1">
    <source>
        <dbReference type="SAM" id="Phobius"/>
    </source>
</evidence>
<sequence>MALCLLFLGVALALALHLLRTDLQWQQATLSLSLHGRGGLLLRIVYVLLAAAIVALAAGLYAQAPPLLFAIAALGLCGVAIGRSYLT</sequence>
<keyword evidence="1" id="KW-0812">Transmembrane</keyword>
<evidence type="ECO:0000313" key="3">
    <source>
        <dbReference type="Proteomes" id="UP001635788"/>
    </source>
</evidence>
<comment type="caution">
    <text evidence="2">The sequence shown here is derived from an EMBL/GenBank/DDBJ whole genome shotgun (WGS) entry which is preliminary data.</text>
</comment>
<dbReference type="EMBL" id="JBKAMQ010000002">
    <property type="protein sequence ID" value="MFN6509088.1"/>
    <property type="molecule type" value="Genomic_DNA"/>
</dbReference>
<accession>A0ABW9KZ72</accession>
<gene>
    <name evidence="2" type="ORF">ACK3FC_18225</name>
</gene>
<keyword evidence="1" id="KW-1133">Transmembrane helix</keyword>
<keyword evidence="3" id="KW-1185">Reference proteome</keyword>
<reference evidence="2 3" key="1">
    <citation type="submission" date="2024-12" db="EMBL/GenBank/DDBJ databases">
        <authorList>
            <person name="Alaofin S."/>
            <person name="Velasco D."/>
            <person name="Li D."/>
            <person name="Baldwin T."/>
            <person name="Liu Z."/>
            <person name="Schachterle J.K."/>
        </authorList>
    </citation>
    <scope>NUCLEOTIDE SEQUENCE [LARGE SCALE GENOMIC DNA]</scope>
    <source>
        <strain evidence="2 3">B1</strain>
    </source>
</reference>
<feature type="transmembrane region" description="Helical" evidence="1">
    <location>
        <begin position="67"/>
        <end position="86"/>
    </location>
</feature>
<protein>
    <recommendedName>
        <fullName evidence="4">DUF3325 domain-containing protein</fullName>
    </recommendedName>
</protein>
<evidence type="ECO:0008006" key="4">
    <source>
        <dbReference type="Google" id="ProtNLM"/>
    </source>
</evidence>
<evidence type="ECO:0000313" key="2">
    <source>
        <dbReference type="EMBL" id="MFN6509088.1"/>
    </source>
</evidence>
<keyword evidence="1" id="KW-0472">Membrane</keyword>
<feature type="transmembrane region" description="Helical" evidence="1">
    <location>
        <begin position="40"/>
        <end position="60"/>
    </location>
</feature>
<organism evidence="2 3">
    <name type="scientific">Xanthomonas translucens pv. translucens</name>
    <dbReference type="NCBI Taxonomy" id="134875"/>
    <lineage>
        <taxon>Bacteria</taxon>
        <taxon>Pseudomonadati</taxon>
        <taxon>Pseudomonadota</taxon>
        <taxon>Gammaproteobacteria</taxon>
        <taxon>Lysobacterales</taxon>
        <taxon>Lysobacteraceae</taxon>
        <taxon>Xanthomonas</taxon>
        <taxon>Xanthomonas translucens group</taxon>
    </lineage>
</organism>